<evidence type="ECO:0000256" key="1">
    <source>
        <dbReference type="SAM" id="Phobius"/>
    </source>
</evidence>
<dbReference type="RefSeq" id="WP_378037761.1">
    <property type="nucleotide sequence ID" value="NZ_JBHSIV010000023.1"/>
</dbReference>
<dbReference type="EMBL" id="JBHSIV010000023">
    <property type="protein sequence ID" value="MFC5064417.1"/>
    <property type="molecule type" value="Genomic_DNA"/>
</dbReference>
<evidence type="ECO:0000259" key="2">
    <source>
        <dbReference type="Pfam" id="PF00085"/>
    </source>
</evidence>
<keyword evidence="1" id="KW-0812">Transmembrane</keyword>
<proteinExistence type="predicted"/>
<dbReference type="InterPro" id="IPR013766">
    <property type="entry name" value="Thioredoxin_domain"/>
</dbReference>
<gene>
    <name evidence="3" type="ORF">ACFPBZ_19490</name>
</gene>
<reference evidence="4" key="1">
    <citation type="journal article" date="2019" name="Int. J. Syst. Evol. Microbiol.">
        <title>The Global Catalogue of Microorganisms (GCM) 10K type strain sequencing project: providing services to taxonomists for standard genome sequencing and annotation.</title>
        <authorList>
            <consortium name="The Broad Institute Genomics Platform"/>
            <consortium name="The Broad Institute Genome Sequencing Center for Infectious Disease"/>
            <person name="Wu L."/>
            <person name="Ma J."/>
        </authorList>
    </citation>
    <scope>NUCLEOTIDE SEQUENCE [LARGE SCALE GENOMIC DNA]</scope>
    <source>
        <strain evidence="4">CGMCC 4.7093</strain>
    </source>
</reference>
<keyword evidence="1" id="KW-1133">Transmembrane helix</keyword>
<evidence type="ECO:0000313" key="4">
    <source>
        <dbReference type="Proteomes" id="UP001595947"/>
    </source>
</evidence>
<feature type="domain" description="Thioredoxin" evidence="2">
    <location>
        <begin position="52"/>
        <end position="135"/>
    </location>
</feature>
<sequence length="143" mass="15196">MSVTGAIVVVAVLAAATLVGLVLKARAGRVRATTDERTGGWDLAGVTPQPDDRVLLLQLSSPICTPCRQTAAQLTGLSAEHPGLAHVEVDIAERPDTARELNVMRTPTTIAFARDGRELLRVSGVPRRRDLLAALDTELTAPR</sequence>
<dbReference type="CDD" id="cd02947">
    <property type="entry name" value="TRX_family"/>
    <property type="match status" value="1"/>
</dbReference>
<accession>A0ABV9YRG9</accession>
<comment type="caution">
    <text evidence="3">The sequence shown here is derived from an EMBL/GenBank/DDBJ whole genome shotgun (WGS) entry which is preliminary data.</text>
</comment>
<dbReference type="Gene3D" id="3.40.30.10">
    <property type="entry name" value="Glutaredoxin"/>
    <property type="match status" value="1"/>
</dbReference>
<dbReference type="Proteomes" id="UP001595947">
    <property type="component" value="Unassembled WGS sequence"/>
</dbReference>
<evidence type="ECO:0000313" key="3">
    <source>
        <dbReference type="EMBL" id="MFC5064417.1"/>
    </source>
</evidence>
<keyword evidence="4" id="KW-1185">Reference proteome</keyword>
<organism evidence="3 4">
    <name type="scientific">Actinomycetospora atypica</name>
    <dbReference type="NCBI Taxonomy" id="1290095"/>
    <lineage>
        <taxon>Bacteria</taxon>
        <taxon>Bacillati</taxon>
        <taxon>Actinomycetota</taxon>
        <taxon>Actinomycetes</taxon>
        <taxon>Pseudonocardiales</taxon>
        <taxon>Pseudonocardiaceae</taxon>
        <taxon>Actinomycetospora</taxon>
    </lineage>
</organism>
<keyword evidence="1" id="KW-0472">Membrane</keyword>
<protein>
    <submittedName>
        <fullName evidence="3">Thioredoxin family protein</fullName>
    </submittedName>
</protein>
<name>A0ABV9YRG9_9PSEU</name>
<dbReference type="Pfam" id="PF00085">
    <property type="entry name" value="Thioredoxin"/>
    <property type="match status" value="1"/>
</dbReference>
<dbReference type="SUPFAM" id="SSF52833">
    <property type="entry name" value="Thioredoxin-like"/>
    <property type="match status" value="1"/>
</dbReference>
<feature type="transmembrane region" description="Helical" evidence="1">
    <location>
        <begin position="6"/>
        <end position="23"/>
    </location>
</feature>
<dbReference type="InterPro" id="IPR036249">
    <property type="entry name" value="Thioredoxin-like_sf"/>
</dbReference>